<proteinExistence type="predicted"/>
<feature type="chain" id="PRO_5039349381" evidence="1">
    <location>
        <begin position="22"/>
        <end position="146"/>
    </location>
</feature>
<keyword evidence="1" id="KW-0732">Signal</keyword>
<dbReference type="Gene3D" id="3.40.1420.30">
    <property type="match status" value="1"/>
</dbReference>
<evidence type="ECO:0000256" key="1">
    <source>
        <dbReference type="SAM" id="SignalP"/>
    </source>
</evidence>
<gene>
    <name evidence="3" type="ORF">IAC04_04830</name>
</gene>
<dbReference type="InterPro" id="IPR021533">
    <property type="entry name" value="PepSY-like"/>
</dbReference>
<dbReference type="EMBL" id="DXAW01000089">
    <property type="protein sequence ID" value="HIZ85796.1"/>
    <property type="molecule type" value="Genomic_DNA"/>
</dbReference>
<reference evidence="3" key="1">
    <citation type="journal article" date="2021" name="PeerJ">
        <title>Extensive microbial diversity within the chicken gut microbiome revealed by metagenomics and culture.</title>
        <authorList>
            <person name="Gilroy R."/>
            <person name="Ravi A."/>
            <person name="Getino M."/>
            <person name="Pursley I."/>
            <person name="Horton D.L."/>
            <person name="Alikhan N.F."/>
            <person name="Baker D."/>
            <person name="Gharbi K."/>
            <person name="Hall N."/>
            <person name="Watson M."/>
            <person name="Adriaenssens E.M."/>
            <person name="Foster-Nyarko E."/>
            <person name="Jarju S."/>
            <person name="Secka A."/>
            <person name="Antonio M."/>
            <person name="Oren A."/>
            <person name="Chaudhuri R.R."/>
            <person name="La Ragione R."/>
            <person name="Hildebrand F."/>
            <person name="Pallen M.J."/>
        </authorList>
    </citation>
    <scope>NUCLEOTIDE SEQUENCE</scope>
    <source>
        <strain evidence="3">Gambia16-554</strain>
    </source>
</reference>
<comment type="caution">
    <text evidence="3">The sequence shown here is derived from an EMBL/GenBank/DDBJ whole genome shotgun (WGS) entry which is preliminary data.</text>
</comment>
<sequence length="146" mass="16841">MKKFMILAASMLLFSVSSAYADNDRPIQFNQLPEAAQQFINTYFPDQKVSFAKEERDFMEVSYEVMFTNSIKIEFAGNGEWKEVKCKYSTLPEGIVPQQITDYVKANFPEVSIYAIDRGYREVEVNLTNGLELTFDNNFNLVDIDD</sequence>
<reference evidence="3" key="2">
    <citation type="submission" date="2021-04" db="EMBL/GenBank/DDBJ databases">
        <authorList>
            <person name="Gilroy R."/>
        </authorList>
    </citation>
    <scope>NUCLEOTIDE SEQUENCE</scope>
    <source>
        <strain evidence="3">Gambia16-554</strain>
    </source>
</reference>
<dbReference type="AlphaFoldDB" id="A0A9D2GPH7"/>
<organism evidence="3 4">
    <name type="scientific">Candidatus Coprenecus stercoravium</name>
    <dbReference type="NCBI Taxonomy" id="2840735"/>
    <lineage>
        <taxon>Bacteria</taxon>
        <taxon>Pseudomonadati</taxon>
        <taxon>Bacteroidota</taxon>
        <taxon>Bacteroidia</taxon>
        <taxon>Bacteroidales</taxon>
        <taxon>Rikenellaceae</taxon>
        <taxon>Rikenellaceae incertae sedis</taxon>
        <taxon>Candidatus Coprenecus</taxon>
    </lineage>
</organism>
<evidence type="ECO:0000259" key="2">
    <source>
        <dbReference type="Pfam" id="PF11396"/>
    </source>
</evidence>
<protein>
    <submittedName>
        <fullName evidence="3">PepSY-like domain-containing protein</fullName>
    </submittedName>
</protein>
<dbReference type="Pfam" id="PF11396">
    <property type="entry name" value="PepSY_like"/>
    <property type="match status" value="1"/>
</dbReference>
<name>A0A9D2GPH7_9BACT</name>
<dbReference type="SUPFAM" id="SSF160574">
    <property type="entry name" value="BT0923-like"/>
    <property type="match status" value="1"/>
</dbReference>
<evidence type="ECO:0000313" key="4">
    <source>
        <dbReference type="Proteomes" id="UP000824115"/>
    </source>
</evidence>
<feature type="signal peptide" evidence="1">
    <location>
        <begin position="1"/>
        <end position="21"/>
    </location>
</feature>
<evidence type="ECO:0000313" key="3">
    <source>
        <dbReference type="EMBL" id="HIZ85796.1"/>
    </source>
</evidence>
<dbReference type="Proteomes" id="UP000824115">
    <property type="component" value="Unassembled WGS sequence"/>
</dbReference>
<feature type="domain" description="Putative beta-lactamase-inhibitor-like PepSY-like" evidence="2">
    <location>
        <begin position="62"/>
        <end position="142"/>
    </location>
</feature>
<accession>A0A9D2GPH7</accession>